<reference evidence="2 3" key="1">
    <citation type="journal article" date="2016" name="Nat. Commun.">
        <title>Thousands of microbial genomes shed light on interconnected biogeochemical processes in an aquifer system.</title>
        <authorList>
            <person name="Anantharaman K."/>
            <person name="Brown C.T."/>
            <person name="Hug L.A."/>
            <person name="Sharon I."/>
            <person name="Castelle C.J."/>
            <person name="Probst A.J."/>
            <person name="Thomas B.C."/>
            <person name="Singh A."/>
            <person name="Wilkins M.J."/>
            <person name="Karaoz U."/>
            <person name="Brodie E.L."/>
            <person name="Williams K.H."/>
            <person name="Hubbard S.S."/>
            <person name="Banfield J.F."/>
        </authorList>
    </citation>
    <scope>NUCLEOTIDE SEQUENCE [LARGE SCALE GENOMIC DNA]</scope>
</reference>
<comment type="caution">
    <text evidence="2">The sequence shown here is derived from an EMBL/GenBank/DDBJ whole genome shotgun (WGS) entry which is preliminary data.</text>
</comment>
<evidence type="ECO:0000256" key="1">
    <source>
        <dbReference type="SAM" id="Phobius"/>
    </source>
</evidence>
<evidence type="ECO:0000313" key="3">
    <source>
        <dbReference type="Proteomes" id="UP000176864"/>
    </source>
</evidence>
<gene>
    <name evidence="2" type="ORF">A2751_05920</name>
</gene>
<proteinExistence type="predicted"/>
<name>A0A1F5NN76_9BACT</name>
<dbReference type="EMBL" id="MFEK01000007">
    <property type="protein sequence ID" value="OGE79146.1"/>
    <property type="molecule type" value="Genomic_DNA"/>
</dbReference>
<sequence>MPLIPREFFSSVRNASRLKKLVIPIGIFFIVMIAAAAMYFYSPSENSVLGENKTPNAPTLSGAWLMKYFLTEDENAPHVGGPDGDPDNDIITNVQEYYYGTNPTKEDTDDDGDIDSYEIAFGQNPNGGGDLVLADTARDYIKEYIETSGELADFSEEKILAEVKETFNPDQPVILDFPSDKEFIVIKQNDVPAFEKYYDATSGLDSLQDWEKEDLQARLFEGMSWDEVDSYVERLDAAEKILKQTPVPSEIINIHKIKIANLRAGKRMLELVRDNYKLEQDNDRFWPDFFAQLIAGQQTEALELAAWQELGLRLKDIGGL</sequence>
<protein>
    <submittedName>
        <fullName evidence="2">Uncharacterized protein</fullName>
    </submittedName>
</protein>
<feature type="transmembrane region" description="Helical" evidence="1">
    <location>
        <begin position="21"/>
        <end position="41"/>
    </location>
</feature>
<accession>A0A1F5NN76</accession>
<keyword evidence="1" id="KW-0472">Membrane</keyword>
<keyword evidence="1" id="KW-0812">Transmembrane</keyword>
<organism evidence="2 3">
    <name type="scientific">Candidatus Doudnabacteria bacterium RIFCSPHIGHO2_01_FULL_46_14</name>
    <dbReference type="NCBI Taxonomy" id="1817824"/>
    <lineage>
        <taxon>Bacteria</taxon>
        <taxon>Candidatus Doudnaibacteriota</taxon>
    </lineage>
</organism>
<dbReference type="AlphaFoldDB" id="A0A1F5NN76"/>
<dbReference type="STRING" id="1817824.A2751_05920"/>
<dbReference type="Proteomes" id="UP000176864">
    <property type="component" value="Unassembled WGS sequence"/>
</dbReference>
<keyword evidence="1" id="KW-1133">Transmembrane helix</keyword>
<evidence type="ECO:0000313" key="2">
    <source>
        <dbReference type="EMBL" id="OGE79146.1"/>
    </source>
</evidence>